<comment type="caution">
    <text evidence="10">The sequence shown here is derived from an EMBL/GenBank/DDBJ whole genome shotgun (WGS) entry which is preliminary data.</text>
</comment>
<dbReference type="CDD" id="cd08771">
    <property type="entry name" value="DLP_1"/>
    <property type="match status" value="1"/>
</dbReference>
<dbReference type="SUPFAM" id="SSF52540">
    <property type="entry name" value="P-loop containing nucleoside triphosphate hydrolases"/>
    <property type="match status" value="1"/>
</dbReference>
<dbReference type="Pfam" id="PF01031">
    <property type="entry name" value="Dynamin_M"/>
    <property type="match status" value="1"/>
</dbReference>
<dbReference type="GO" id="GO:0008017">
    <property type="term" value="F:microtubule binding"/>
    <property type="evidence" value="ECO:0007669"/>
    <property type="project" value="TreeGrafter"/>
</dbReference>
<dbReference type="Gene3D" id="3.40.50.300">
    <property type="entry name" value="P-loop containing nucleotide triphosphate hydrolases"/>
    <property type="match status" value="1"/>
</dbReference>
<dbReference type="InterPro" id="IPR030381">
    <property type="entry name" value="G_DYNAMIN_dom"/>
</dbReference>
<gene>
    <name evidence="10" type="ORF">HCN44_000277</name>
</gene>
<dbReference type="OrthoDB" id="5061070at2759"/>
<feature type="domain" description="Dynamin-type G" evidence="9">
    <location>
        <begin position="29"/>
        <end position="297"/>
    </location>
</feature>
<dbReference type="GO" id="GO:0003924">
    <property type="term" value="F:GTPase activity"/>
    <property type="evidence" value="ECO:0007669"/>
    <property type="project" value="InterPro"/>
</dbReference>
<dbReference type="PANTHER" id="PTHR11566">
    <property type="entry name" value="DYNAMIN"/>
    <property type="match status" value="1"/>
</dbReference>
<dbReference type="PRINTS" id="PR00195">
    <property type="entry name" value="DYNAMIN"/>
</dbReference>
<dbReference type="EMBL" id="JACMRX010000004">
    <property type="protein sequence ID" value="KAF7990472.1"/>
    <property type="molecule type" value="Genomic_DNA"/>
</dbReference>
<dbReference type="GO" id="GO:0005874">
    <property type="term" value="C:microtubule"/>
    <property type="evidence" value="ECO:0007669"/>
    <property type="project" value="UniProtKB-KW"/>
</dbReference>
<dbReference type="InterPro" id="IPR045063">
    <property type="entry name" value="Dynamin_N"/>
</dbReference>
<dbReference type="PANTHER" id="PTHR11566:SF212">
    <property type="entry name" value="DYNAMIN"/>
    <property type="match status" value="1"/>
</dbReference>
<dbReference type="InterPro" id="IPR001401">
    <property type="entry name" value="Dynamin_GTPase"/>
</dbReference>
<dbReference type="FunFam" id="3.40.50.300:FF:000045">
    <property type="entry name" value="dynamin-1 isoform X2"/>
    <property type="match status" value="1"/>
</dbReference>
<accession>A0A834XRR6</accession>
<keyword evidence="11" id="KW-1185">Reference proteome</keyword>
<dbReference type="GO" id="GO:0005525">
    <property type="term" value="F:GTP binding"/>
    <property type="evidence" value="ECO:0007669"/>
    <property type="project" value="UniProtKB-KW"/>
</dbReference>
<evidence type="ECO:0000256" key="7">
    <source>
        <dbReference type="ARBA" id="ARBA00023175"/>
    </source>
</evidence>
<dbReference type="InterPro" id="IPR000375">
    <property type="entry name" value="Dynamin_stalk"/>
</dbReference>
<dbReference type="InterPro" id="IPR022812">
    <property type="entry name" value="Dynamin"/>
</dbReference>
<dbReference type="GO" id="GO:0005737">
    <property type="term" value="C:cytoplasm"/>
    <property type="evidence" value="ECO:0007669"/>
    <property type="project" value="TreeGrafter"/>
</dbReference>
<keyword evidence="6 8" id="KW-0342">GTP-binding</keyword>
<keyword evidence="3" id="KW-0493">Microtubule</keyword>
<protein>
    <recommendedName>
        <fullName evidence="1">dynamin GTPase</fullName>
        <ecNumber evidence="1">3.6.5.5</ecNumber>
    </recommendedName>
</protein>
<keyword evidence="4 8" id="KW-0547">Nucleotide-binding</keyword>
<evidence type="ECO:0000256" key="2">
    <source>
        <dbReference type="ARBA" id="ARBA00022583"/>
    </source>
</evidence>
<evidence type="ECO:0000256" key="6">
    <source>
        <dbReference type="ARBA" id="ARBA00023134"/>
    </source>
</evidence>
<evidence type="ECO:0000256" key="5">
    <source>
        <dbReference type="ARBA" id="ARBA00022801"/>
    </source>
</evidence>
<dbReference type="PROSITE" id="PS51718">
    <property type="entry name" value="G_DYNAMIN_2"/>
    <property type="match status" value="1"/>
</dbReference>
<dbReference type="EC" id="3.6.5.5" evidence="1"/>
<name>A0A834XRR6_APHGI</name>
<evidence type="ECO:0000256" key="3">
    <source>
        <dbReference type="ARBA" id="ARBA00022701"/>
    </source>
</evidence>
<reference evidence="10 11" key="1">
    <citation type="submission" date="2020-08" db="EMBL/GenBank/DDBJ databases">
        <title>Aphidius gifuensis genome sequencing and assembly.</title>
        <authorList>
            <person name="Du Z."/>
        </authorList>
    </citation>
    <scope>NUCLEOTIDE SEQUENCE [LARGE SCALE GENOMIC DNA]</scope>
    <source>
        <strain evidence="10">YNYX2018</strain>
        <tissue evidence="10">Adults</tissue>
    </source>
</reference>
<evidence type="ECO:0000313" key="10">
    <source>
        <dbReference type="EMBL" id="KAF7990472.1"/>
    </source>
</evidence>
<organism evidence="10 11">
    <name type="scientific">Aphidius gifuensis</name>
    <name type="common">Parasitoid wasp</name>
    <dbReference type="NCBI Taxonomy" id="684658"/>
    <lineage>
        <taxon>Eukaryota</taxon>
        <taxon>Metazoa</taxon>
        <taxon>Ecdysozoa</taxon>
        <taxon>Arthropoda</taxon>
        <taxon>Hexapoda</taxon>
        <taxon>Insecta</taxon>
        <taxon>Pterygota</taxon>
        <taxon>Neoptera</taxon>
        <taxon>Endopterygota</taxon>
        <taxon>Hymenoptera</taxon>
        <taxon>Apocrita</taxon>
        <taxon>Ichneumonoidea</taxon>
        <taxon>Braconidae</taxon>
        <taxon>Aphidiinae</taxon>
        <taxon>Aphidius</taxon>
    </lineage>
</organism>
<evidence type="ECO:0000256" key="8">
    <source>
        <dbReference type="RuleBase" id="RU003932"/>
    </source>
</evidence>
<keyword evidence="5" id="KW-0378">Hydrolase</keyword>
<dbReference type="InterPro" id="IPR019762">
    <property type="entry name" value="Dynamin_GTPase_CS"/>
</dbReference>
<evidence type="ECO:0000259" key="9">
    <source>
        <dbReference type="PROSITE" id="PS51718"/>
    </source>
</evidence>
<comment type="similarity">
    <text evidence="8">Belongs to the TRAFAC class dynamin-like GTPase superfamily. Dynamin/Fzo/YdjA family.</text>
</comment>
<sequence length="410" mass="45998">MANNESMEKLIPFMNQIQDIFTKHAVSVKFDLPQIVVIGGQSAGKSSVLESFVGRDFLPRGSGIVTRRPLILQLITNTTSDEEFAEFKHTESKKFRIDEVCKEIEDETDKSTVGDKGINHEPITLKIYSPTVLNLTLVDLPGLTKVPVQGQPLDIAEQIREMVLEYITKENALILAVTPGNIDLATSDALELAKEVDPTGIRTIGVITKLDMMGEGNDARAVLENKLYPLSRGYVGVINRNQSDIEKKKSIVDAIESEKKFFNSHPAYKFFSDRLGIHCLQRILNEQLTSHIFEKLPVLRNDLGAELSNIDIYLGIKEYTLNDAETQLQALSEMHRLVLDMFNNEIGFYESDQVSKTPNGGSKINRLMHEDLPLDIACVTLADEELRNEIVGTIQNIRGLLINFFIIRLL</sequence>
<evidence type="ECO:0000256" key="4">
    <source>
        <dbReference type="ARBA" id="ARBA00022741"/>
    </source>
</evidence>
<dbReference type="InterPro" id="IPR027417">
    <property type="entry name" value="P-loop_NTPase"/>
</dbReference>
<keyword evidence="7" id="KW-0505">Motor protein</keyword>
<dbReference type="Pfam" id="PF00350">
    <property type="entry name" value="Dynamin_N"/>
    <property type="match status" value="1"/>
</dbReference>
<evidence type="ECO:0000313" key="11">
    <source>
        <dbReference type="Proteomes" id="UP000639338"/>
    </source>
</evidence>
<dbReference type="SMART" id="SM00053">
    <property type="entry name" value="DYNc"/>
    <property type="match status" value="1"/>
</dbReference>
<dbReference type="Proteomes" id="UP000639338">
    <property type="component" value="Unassembled WGS sequence"/>
</dbReference>
<evidence type="ECO:0000256" key="1">
    <source>
        <dbReference type="ARBA" id="ARBA00011980"/>
    </source>
</evidence>
<proteinExistence type="inferred from homology"/>
<keyword evidence="2" id="KW-0254">Endocytosis</keyword>
<dbReference type="AlphaFoldDB" id="A0A834XRR6"/>
<dbReference type="GO" id="GO:0031623">
    <property type="term" value="P:receptor internalization"/>
    <property type="evidence" value="ECO:0007669"/>
    <property type="project" value="TreeGrafter"/>
</dbReference>
<dbReference type="GO" id="GO:0005886">
    <property type="term" value="C:plasma membrane"/>
    <property type="evidence" value="ECO:0007669"/>
    <property type="project" value="TreeGrafter"/>
</dbReference>
<dbReference type="PROSITE" id="PS00410">
    <property type="entry name" value="G_DYNAMIN_1"/>
    <property type="match status" value="1"/>
</dbReference>